<proteinExistence type="predicted"/>
<dbReference type="GO" id="GO:0004077">
    <property type="term" value="F:biotin--[biotin carboxyl-carrier protein] ligase activity"/>
    <property type="evidence" value="ECO:0007669"/>
    <property type="project" value="UniProtKB-EC"/>
</dbReference>
<dbReference type="InterPro" id="IPR004408">
    <property type="entry name" value="Biotin_CoA_COase_ligase"/>
</dbReference>
<dbReference type="InterPro" id="IPR004143">
    <property type="entry name" value="BPL_LPL_catalytic"/>
</dbReference>
<protein>
    <submittedName>
        <fullName evidence="3">Biotin--[acetyl-CoA-carboxylase] ligase</fullName>
        <ecNumber evidence="3">6.3.4.15</ecNumber>
    </submittedName>
</protein>
<comment type="caution">
    <text evidence="3">The sequence shown here is derived from an EMBL/GenBank/DDBJ whole genome shotgun (WGS) entry which is preliminary data.</text>
</comment>
<dbReference type="PANTHER" id="PTHR12835">
    <property type="entry name" value="BIOTIN PROTEIN LIGASE"/>
    <property type="match status" value="1"/>
</dbReference>
<organism evidence="3 4">
    <name type="scientific">Candidatus Limisoma intestinavium</name>
    <dbReference type="NCBI Taxonomy" id="2840856"/>
    <lineage>
        <taxon>Bacteria</taxon>
        <taxon>Pseudomonadati</taxon>
        <taxon>Bacteroidota</taxon>
        <taxon>Bacteroidia</taxon>
        <taxon>Bacteroidales</taxon>
        <taxon>Candidatus Limisoma</taxon>
    </lineage>
</organism>
<feature type="domain" description="BPL/LPL catalytic" evidence="2">
    <location>
        <begin position="1"/>
        <end position="177"/>
    </location>
</feature>
<dbReference type="AlphaFoldDB" id="A0A9D1IJS3"/>
<dbReference type="GO" id="GO:0005737">
    <property type="term" value="C:cytoplasm"/>
    <property type="evidence" value="ECO:0007669"/>
    <property type="project" value="TreeGrafter"/>
</dbReference>
<reference evidence="3" key="2">
    <citation type="journal article" date="2021" name="PeerJ">
        <title>Extensive microbial diversity within the chicken gut microbiome revealed by metagenomics and culture.</title>
        <authorList>
            <person name="Gilroy R."/>
            <person name="Ravi A."/>
            <person name="Getino M."/>
            <person name="Pursley I."/>
            <person name="Horton D.L."/>
            <person name="Alikhan N.F."/>
            <person name="Baker D."/>
            <person name="Gharbi K."/>
            <person name="Hall N."/>
            <person name="Watson M."/>
            <person name="Adriaenssens E.M."/>
            <person name="Foster-Nyarko E."/>
            <person name="Jarju S."/>
            <person name="Secka A."/>
            <person name="Antonio M."/>
            <person name="Oren A."/>
            <person name="Chaudhuri R.R."/>
            <person name="La Ragione R."/>
            <person name="Hildebrand F."/>
            <person name="Pallen M.J."/>
        </authorList>
    </citation>
    <scope>NUCLEOTIDE SEQUENCE</scope>
    <source>
        <strain evidence="3">17073</strain>
    </source>
</reference>
<name>A0A9D1IJS3_9BACT</name>
<gene>
    <name evidence="3" type="ORF">IAD18_02845</name>
</gene>
<dbReference type="CDD" id="cd16442">
    <property type="entry name" value="BPL"/>
    <property type="match status" value="1"/>
</dbReference>
<evidence type="ECO:0000256" key="1">
    <source>
        <dbReference type="ARBA" id="ARBA00022598"/>
    </source>
</evidence>
<dbReference type="Gene3D" id="3.30.930.10">
    <property type="entry name" value="Bira Bifunctional Protein, Domain 2"/>
    <property type="match status" value="1"/>
</dbReference>
<dbReference type="PANTHER" id="PTHR12835:SF5">
    <property type="entry name" value="BIOTIN--PROTEIN LIGASE"/>
    <property type="match status" value="1"/>
</dbReference>
<dbReference type="InterPro" id="IPR045864">
    <property type="entry name" value="aa-tRNA-synth_II/BPL/LPL"/>
</dbReference>
<accession>A0A9D1IJS3</accession>
<reference evidence="3" key="1">
    <citation type="submission" date="2020-10" db="EMBL/GenBank/DDBJ databases">
        <authorList>
            <person name="Gilroy R."/>
        </authorList>
    </citation>
    <scope>NUCLEOTIDE SEQUENCE</scope>
    <source>
        <strain evidence="3">17073</strain>
    </source>
</reference>
<dbReference type="SUPFAM" id="SSF55681">
    <property type="entry name" value="Class II aaRS and biotin synthetases"/>
    <property type="match status" value="1"/>
</dbReference>
<dbReference type="Pfam" id="PF03099">
    <property type="entry name" value="BPL_LplA_LipB"/>
    <property type="match status" value="1"/>
</dbReference>
<dbReference type="EMBL" id="DVMS01000081">
    <property type="protein sequence ID" value="HIU38588.1"/>
    <property type="molecule type" value="Genomic_DNA"/>
</dbReference>
<dbReference type="NCBIfam" id="TIGR00121">
    <property type="entry name" value="birA_ligase"/>
    <property type="match status" value="1"/>
</dbReference>
<keyword evidence="1 3" id="KW-0436">Ligase</keyword>
<evidence type="ECO:0000259" key="2">
    <source>
        <dbReference type="PROSITE" id="PS51733"/>
    </source>
</evidence>
<evidence type="ECO:0000313" key="3">
    <source>
        <dbReference type="EMBL" id="HIU38588.1"/>
    </source>
</evidence>
<evidence type="ECO:0000313" key="4">
    <source>
        <dbReference type="Proteomes" id="UP000824076"/>
    </source>
</evidence>
<dbReference type="Proteomes" id="UP000824076">
    <property type="component" value="Unassembled WGS sequence"/>
</dbReference>
<sequence length="257" mass="28057">MKLNYVHLSSVVSTNSYLAAVADSSPEGTVVYADSQTAGRGQRGNSWESADGKNITMSMLLRPCLIAPNEQFCLSEVVALAVARVVERYVQDVTVKWPNDIYVDDKKICGILIEHKLSGGKISHTIAGIGLNVNQRQFFSDAPNPVSLRQLTGNDIPLDAVLHDLADEIAGLYALLPEGREGLHEEYLSRLYRAGGIYSYRAETDVMSVDGRRVLSARTVFEARIADVAPDGMLSLSTSDGIVFRFAFKEVAFLVGK</sequence>
<dbReference type="EC" id="6.3.4.15" evidence="3"/>
<dbReference type="PROSITE" id="PS51733">
    <property type="entry name" value="BPL_LPL_CATALYTIC"/>
    <property type="match status" value="1"/>
</dbReference>